<gene>
    <name evidence="2" type="ORF">CAMP_LOCUS3823</name>
</gene>
<evidence type="ECO:0000259" key="1">
    <source>
        <dbReference type="Pfam" id="PF24937"/>
    </source>
</evidence>
<evidence type="ECO:0000313" key="2">
    <source>
        <dbReference type="EMBL" id="CAI5441186.1"/>
    </source>
</evidence>
<dbReference type="OrthoDB" id="5787168at2759"/>
<dbReference type="InterPro" id="IPR056656">
    <property type="entry name" value="DUF7754"/>
</dbReference>
<accession>A0A9P1IBM7</accession>
<keyword evidence="3" id="KW-1185">Reference proteome</keyword>
<dbReference type="EMBL" id="CANHGI010000002">
    <property type="protein sequence ID" value="CAI5441186.1"/>
    <property type="molecule type" value="Genomic_DNA"/>
</dbReference>
<feature type="domain" description="DUF7754" evidence="1">
    <location>
        <begin position="250"/>
        <end position="311"/>
    </location>
</feature>
<name>A0A9P1IBM7_9PELO</name>
<reference evidence="2" key="1">
    <citation type="submission" date="2022-11" db="EMBL/GenBank/DDBJ databases">
        <authorList>
            <person name="Kikuchi T."/>
        </authorList>
    </citation>
    <scope>NUCLEOTIDE SEQUENCE</scope>
    <source>
        <strain evidence="2">PS1010</strain>
    </source>
</reference>
<evidence type="ECO:0000313" key="3">
    <source>
        <dbReference type="Proteomes" id="UP001152747"/>
    </source>
</evidence>
<protein>
    <recommendedName>
        <fullName evidence="1">DUF7754 domain-containing protein</fullName>
    </recommendedName>
</protein>
<proteinExistence type="predicted"/>
<sequence length="568" mass="64338">MSLSQLSVLSAHTAVSFDDGDLQKLQPTPPISIFLAIDDQNLPNAAESRNVFNFENKLYFEVAEVIEMGVKRVYLNVSTINPAEWNILVQMRIKTGGGNNASGLHVVDKDVFKFDTFSYPLSVEVQTDEVRFIKFEMRVLNFMHLELPKFNEGDEVIEFDNGSTIRVHSNILGLLSQYMATSEKIAAERQAMIKATSTDKSAFLELLYQVYPTRRPIYSSFRALCAAAVGYKCDQLINKLSIHLINYNHRAMTFQQRFQAAIENRLEPAIRELAFRASRDGTWSRMILQGFEPENFCGKDVYTKIVCPAVFLGKNAPADVTTLTETNDYPNFLDKNENDTSKSVIMFRGTPFYINSGLLTAYGSSQFCIGANGEFVARYTTDFQRECSRENLLPGEVLLQLLAYMHPFGAVPNYNMIRACIVFAHDHGWNVLKENLEQEMEPPTTADEYMSQLVFGEKYGLMNLMRVNIQRAESSCKDLAEQLERHGVLRRLSEKTHESIMDRMCSGWGLNPLVNRLATRIPTTFNNRLVNLQRGRAIVIGEGRAIDTLNSIQSDYAFGEINELVVVD</sequence>
<dbReference type="Proteomes" id="UP001152747">
    <property type="component" value="Unassembled WGS sequence"/>
</dbReference>
<comment type="caution">
    <text evidence="2">The sequence shown here is derived from an EMBL/GenBank/DDBJ whole genome shotgun (WGS) entry which is preliminary data.</text>
</comment>
<organism evidence="2 3">
    <name type="scientific">Caenorhabditis angaria</name>
    <dbReference type="NCBI Taxonomy" id="860376"/>
    <lineage>
        <taxon>Eukaryota</taxon>
        <taxon>Metazoa</taxon>
        <taxon>Ecdysozoa</taxon>
        <taxon>Nematoda</taxon>
        <taxon>Chromadorea</taxon>
        <taxon>Rhabditida</taxon>
        <taxon>Rhabditina</taxon>
        <taxon>Rhabditomorpha</taxon>
        <taxon>Rhabditoidea</taxon>
        <taxon>Rhabditidae</taxon>
        <taxon>Peloderinae</taxon>
        <taxon>Caenorhabditis</taxon>
    </lineage>
</organism>
<dbReference type="AlphaFoldDB" id="A0A9P1IBM7"/>
<dbReference type="Pfam" id="PF24937">
    <property type="entry name" value="DUF7754"/>
    <property type="match status" value="1"/>
</dbReference>